<dbReference type="SUPFAM" id="SSF81336">
    <property type="entry name" value="F1F0 ATP synthase subunit A"/>
    <property type="match status" value="1"/>
</dbReference>
<feature type="transmembrane region" description="Helical" evidence="11">
    <location>
        <begin position="110"/>
        <end position="129"/>
    </location>
</feature>
<evidence type="ECO:0000256" key="8">
    <source>
        <dbReference type="ARBA" id="ARBA00023065"/>
    </source>
</evidence>
<keyword evidence="3 11" id="KW-0813">Transport</keyword>
<evidence type="ECO:0000256" key="5">
    <source>
        <dbReference type="ARBA" id="ARBA00022692"/>
    </source>
</evidence>
<gene>
    <name evidence="11 13" type="primary">atpB</name>
    <name evidence="13" type="ORF">HXL70_05920</name>
</gene>
<dbReference type="Pfam" id="PF00119">
    <property type="entry name" value="ATP-synt_A"/>
    <property type="match status" value="1"/>
</dbReference>
<reference evidence="13" key="1">
    <citation type="submission" date="2020-04" db="EMBL/GenBank/DDBJ databases">
        <title>Deep metagenomics examines the oral microbiome during advanced dental caries in children, revealing novel taxa and co-occurrences with host molecules.</title>
        <authorList>
            <person name="Baker J.L."/>
            <person name="Morton J.T."/>
            <person name="Dinis M."/>
            <person name="Alvarez R."/>
            <person name="Tran N.C."/>
            <person name="Knight R."/>
            <person name="Edlund A."/>
        </authorList>
    </citation>
    <scope>NUCLEOTIDE SEQUENCE</scope>
    <source>
        <strain evidence="13">JCVI_32_bin.14</strain>
    </source>
</reference>
<dbReference type="Proteomes" id="UP000757890">
    <property type="component" value="Unassembled WGS sequence"/>
</dbReference>
<name>A0A6L6TQG6_9FIRM</name>
<dbReference type="CDD" id="cd00310">
    <property type="entry name" value="ATP-synt_Fo_a_6"/>
    <property type="match status" value="1"/>
</dbReference>
<dbReference type="InterPro" id="IPR000568">
    <property type="entry name" value="ATP_synth_F0_asu"/>
</dbReference>
<feature type="transmembrane region" description="Helical" evidence="11">
    <location>
        <begin position="167"/>
        <end position="185"/>
    </location>
</feature>
<evidence type="ECO:0000256" key="1">
    <source>
        <dbReference type="ARBA" id="ARBA00004141"/>
    </source>
</evidence>
<dbReference type="PROSITE" id="PS00449">
    <property type="entry name" value="ATPASE_A"/>
    <property type="match status" value="1"/>
</dbReference>
<dbReference type="GO" id="GO:0046933">
    <property type="term" value="F:proton-transporting ATP synthase activity, rotational mechanism"/>
    <property type="evidence" value="ECO:0007669"/>
    <property type="project" value="UniProtKB-UniRule"/>
</dbReference>
<dbReference type="AlphaFoldDB" id="A0A6L6TQG6"/>
<dbReference type="InterPro" id="IPR023011">
    <property type="entry name" value="ATP_synth_F0_asu_AS"/>
</dbReference>
<dbReference type="Gene3D" id="1.20.120.220">
    <property type="entry name" value="ATP synthase, F0 complex, subunit A"/>
    <property type="match status" value="1"/>
</dbReference>
<evidence type="ECO:0000256" key="9">
    <source>
        <dbReference type="ARBA" id="ARBA00023136"/>
    </source>
</evidence>
<dbReference type="PANTHER" id="PTHR42823">
    <property type="entry name" value="ATP SYNTHASE SUBUNIT A, CHLOROPLASTIC"/>
    <property type="match status" value="1"/>
</dbReference>
<comment type="function">
    <text evidence="11 12">Key component of the proton channel; it plays a direct role in the translocation of protons across the membrane.</text>
</comment>
<comment type="subcellular location">
    <subcellularLocation>
        <location evidence="11 12">Cell membrane</location>
        <topology evidence="11 12">Multi-pass membrane protein</topology>
    </subcellularLocation>
    <subcellularLocation>
        <location evidence="1">Membrane</location>
        <topology evidence="1">Multi-pass membrane protein</topology>
    </subcellularLocation>
</comment>
<evidence type="ECO:0000256" key="3">
    <source>
        <dbReference type="ARBA" id="ARBA00022448"/>
    </source>
</evidence>
<dbReference type="InterPro" id="IPR045082">
    <property type="entry name" value="ATP_syn_F0_a_bact/chloroplast"/>
</dbReference>
<sequence length="221" mass="24780">MHLHTGTHMVAQLFGMSVNLDTIFTQWLTALIVFIIVFAASRGRSLVPSGIQNAVEMIIEPLCSQFEKNMGSHYKKVVYFLLTLFMFIFVANEIGLLPTAHLTASPTNDVNTTLGLALTGTLCIHFVYIRNRGFGKWLKHFFEPMPPFVIINIVEELSRPVTLAMRLFGNILAGEILMEILYALAPVLVPLLWVVFSLVVGLIQAYIFTTLTSIYLKESVE</sequence>
<protein>
    <recommendedName>
        <fullName evidence="11 12">ATP synthase subunit a</fullName>
    </recommendedName>
    <alternativeName>
        <fullName evidence="11">ATP synthase F0 sector subunit a</fullName>
    </alternativeName>
    <alternativeName>
        <fullName evidence="11">F-ATPase subunit 6</fullName>
    </alternativeName>
</protein>
<dbReference type="GO" id="GO:0005886">
    <property type="term" value="C:plasma membrane"/>
    <property type="evidence" value="ECO:0007669"/>
    <property type="project" value="UniProtKB-SubCell"/>
</dbReference>
<keyword evidence="4 11" id="KW-0138">CF(0)</keyword>
<dbReference type="InterPro" id="IPR035908">
    <property type="entry name" value="F0_ATP_A_sf"/>
</dbReference>
<feature type="transmembrane region" description="Helical" evidence="11">
    <location>
        <begin position="77"/>
        <end position="98"/>
    </location>
</feature>
<comment type="caution">
    <text evidence="13">The sequence shown here is derived from an EMBL/GenBank/DDBJ whole genome shotgun (WGS) entry which is preliminary data.</text>
</comment>
<keyword evidence="8 11" id="KW-0406">Ion transport</keyword>
<dbReference type="PRINTS" id="PR00123">
    <property type="entry name" value="ATPASEA"/>
</dbReference>
<evidence type="ECO:0000256" key="12">
    <source>
        <dbReference type="RuleBase" id="RU000483"/>
    </source>
</evidence>
<evidence type="ECO:0000256" key="10">
    <source>
        <dbReference type="ARBA" id="ARBA00023310"/>
    </source>
</evidence>
<evidence type="ECO:0000256" key="6">
    <source>
        <dbReference type="ARBA" id="ARBA00022781"/>
    </source>
</evidence>
<keyword evidence="6 11" id="KW-0375">Hydrogen ion transport</keyword>
<comment type="similarity">
    <text evidence="2 11 12">Belongs to the ATPase A chain family.</text>
</comment>
<evidence type="ECO:0000313" key="13">
    <source>
        <dbReference type="EMBL" id="MBF1129567.1"/>
    </source>
</evidence>
<evidence type="ECO:0000313" key="14">
    <source>
        <dbReference type="Proteomes" id="UP000757890"/>
    </source>
</evidence>
<keyword evidence="10 11" id="KW-0066">ATP synthesis</keyword>
<feature type="transmembrane region" description="Helical" evidence="11">
    <location>
        <begin position="191"/>
        <end position="216"/>
    </location>
</feature>
<dbReference type="RefSeq" id="WP_227138013.1">
    <property type="nucleotide sequence ID" value="NZ_CAJPSS010000038.1"/>
</dbReference>
<dbReference type="PANTHER" id="PTHR42823:SF3">
    <property type="entry name" value="ATP SYNTHASE SUBUNIT A, CHLOROPLASTIC"/>
    <property type="match status" value="1"/>
</dbReference>
<proteinExistence type="inferred from homology"/>
<keyword evidence="9 11" id="KW-0472">Membrane</keyword>
<dbReference type="NCBIfam" id="TIGR01131">
    <property type="entry name" value="ATP_synt_6_or_A"/>
    <property type="match status" value="1"/>
</dbReference>
<feature type="transmembrane region" description="Helical" evidence="11">
    <location>
        <begin position="23"/>
        <end position="41"/>
    </location>
</feature>
<keyword evidence="11" id="KW-1003">Cell membrane</keyword>
<evidence type="ECO:0000256" key="2">
    <source>
        <dbReference type="ARBA" id="ARBA00006810"/>
    </source>
</evidence>
<keyword evidence="7 11" id="KW-1133">Transmembrane helix</keyword>
<evidence type="ECO:0000256" key="4">
    <source>
        <dbReference type="ARBA" id="ARBA00022547"/>
    </source>
</evidence>
<evidence type="ECO:0000256" key="7">
    <source>
        <dbReference type="ARBA" id="ARBA00022989"/>
    </source>
</evidence>
<organism evidence="13 14">
    <name type="scientific">Dialister invisus</name>
    <dbReference type="NCBI Taxonomy" id="218538"/>
    <lineage>
        <taxon>Bacteria</taxon>
        <taxon>Bacillati</taxon>
        <taxon>Bacillota</taxon>
        <taxon>Negativicutes</taxon>
        <taxon>Veillonellales</taxon>
        <taxon>Veillonellaceae</taxon>
        <taxon>Dialister</taxon>
    </lineage>
</organism>
<dbReference type="HAMAP" id="MF_01393">
    <property type="entry name" value="ATP_synth_a_bact"/>
    <property type="match status" value="1"/>
</dbReference>
<accession>A0A6L6TQG6</accession>
<keyword evidence="5 11" id="KW-0812">Transmembrane</keyword>
<dbReference type="GO" id="GO:0042777">
    <property type="term" value="P:proton motive force-driven plasma membrane ATP synthesis"/>
    <property type="evidence" value="ECO:0007669"/>
    <property type="project" value="TreeGrafter"/>
</dbReference>
<dbReference type="GO" id="GO:0045259">
    <property type="term" value="C:proton-transporting ATP synthase complex"/>
    <property type="evidence" value="ECO:0007669"/>
    <property type="project" value="UniProtKB-KW"/>
</dbReference>
<dbReference type="EMBL" id="JABZMK010000033">
    <property type="protein sequence ID" value="MBF1129567.1"/>
    <property type="molecule type" value="Genomic_DNA"/>
</dbReference>
<evidence type="ECO:0000256" key="11">
    <source>
        <dbReference type="HAMAP-Rule" id="MF_01393"/>
    </source>
</evidence>